<dbReference type="Proteomes" id="UP000003860">
    <property type="component" value="Unassembled WGS sequence"/>
</dbReference>
<dbReference type="RefSeq" id="WP_004621330.1">
    <property type="nucleotide sequence ID" value="NZ_ACXX02000013.1"/>
</dbReference>
<reference evidence="10" key="2">
    <citation type="submission" date="2011-01" db="EMBL/GenBank/DDBJ databases">
        <title>The Non-contiguous Finished genome of Clostridium papyrosolvens.</title>
        <authorList>
            <person name="Lucas S."/>
            <person name="Copeland A."/>
            <person name="Lapidus A."/>
            <person name="Cheng J.-F."/>
            <person name="Goodwin L."/>
            <person name="Pitluck S."/>
            <person name="Misra M."/>
            <person name="Chertkov O."/>
            <person name="Detter J.C."/>
            <person name="Han C."/>
            <person name="Tapia R."/>
            <person name="Land M."/>
            <person name="Hauser L."/>
            <person name="Kyrpides N."/>
            <person name="Ivanova N."/>
            <person name="Pagani I."/>
            <person name="Mouttaki H."/>
            <person name="He Z."/>
            <person name="Zhou J."/>
            <person name="Hemme C.L."/>
            <person name="Woyke T."/>
        </authorList>
    </citation>
    <scope>NUCLEOTIDE SEQUENCE [LARGE SCALE GENOMIC DNA]</scope>
    <source>
        <strain evidence="10">DSM 2782</strain>
    </source>
</reference>
<protein>
    <submittedName>
        <fullName evidence="10">Uracil-DNA glycosylase superfamily</fullName>
    </submittedName>
</protein>
<dbReference type="InterPro" id="IPR036895">
    <property type="entry name" value="Uracil-DNA_glycosylase-like_sf"/>
</dbReference>
<feature type="domain" description="Uracil-DNA glycosylase-like" evidence="9">
    <location>
        <begin position="28"/>
        <end position="188"/>
    </location>
</feature>
<evidence type="ECO:0000259" key="9">
    <source>
        <dbReference type="SMART" id="SM00986"/>
    </source>
</evidence>
<keyword evidence="7" id="KW-0234">DNA repair</keyword>
<dbReference type="EMBL" id="ACXX02000013">
    <property type="protein sequence ID" value="EGD46574.1"/>
    <property type="molecule type" value="Genomic_DNA"/>
</dbReference>
<evidence type="ECO:0000313" key="11">
    <source>
        <dbReference type="Proteomes" id="UP000003860"/>
    </source>
</evidence>
<keyword evidence="11" id="KW-1185">Reference proteome</keyword>
<dbReference type="Gene3D" id="3.40.470.10">
    <property type="entry name" value="Uracil-DNA glycosylase-like domain"/>
    <property type="match status" value="1"/>
</dbReference>
<dbReference type="InterPro" id="IPR051536">
    <property type="entry name" value="UDG_Type-4/5"/>
</dbReference>
<name>F1TGK9_9FIRM</name>
<dbReference type="PANTHER" id="PTHR33693">
    <property type="entry name" value="TYPE-5 URACIL-DNA GLYCOSYLASE"/>
    <property type="match status" value="1"/>
</dbReference>
<evidence type="ECO:0000256" key="8">
    <source>
        <dbReference type="SAM" id="Coils"/>
    </source>
</evidence>
<keyword evidence="3" id="KW-0227">DNA damage</keyword>
<dbReference type="GO" id="GO:0051539">
    <property type="term" value="F:4 iron, 4 sulfur cluster binding"/>
    <property type="evidence" value="ECO:0007669"/>
    <property type="project" value="UniProtKB-KW"/>
</dbReference>
<keyword evidence="8" id="KW-0175">Coiled coil</keyword>
<keyword evidence="1" id="KW-0004">4Fe-4S</keyword>
<dbReference type="CDD" id="cd10030">
    <property type="entry name" value="UDG-F4_TTUDGA_SPO1dp_like"/>
    <property type="match status" value="1"/>
</dbReference>
<evidence type="ECO:0000256" key="4">
    <source>
        <dbReference type="ARBA" id="ARBA00022801"/>
    </source>
</evidence>
<gene>
    <name evidence="10" type="ORF">Cpap_0827</name>
</gene>
<evidence type="ECO:0000256" key="1">
    <source>
        <dbReference type="ARBA" id="ARBA00022485"/>
    </source>
</evidence>
<dbReference type="Pfam" id="PF03167">
    <property type="entry name" value="UDG"/>
    <property type="match status" value="1"/>
</dbReference>
<evidence type="ECO:0000256" key="5">
    <source>
        <dbReference type="ARBA" id="ARBA00023004"/>
    </source>
</evidence>
<dbReference type="eggNOG" id="COG1573">
    <property type="taxonomic scope" value="Bacteria"/>
</dbReference>
<keyword evidence="2" id="KW-0479">Metal-binding</keyword>
<dbReference type="AlphaFoldDB" id="F1TGK9"/>
<keyword evidence="6" id="KW-0411">Iron-sulfur</keyword>
<dbReference type="GO" id="GO:0097506">
    <property type="term" value="F:deaminated base DNA N-glycosylase activity"/>
    <property type="evidence" value="ECO:0007669"/>
    <property type="project" value="UniProtKB-ARBA"/>
</dbReference>
<dbReference type="STRING" id="588581.Cpap_0827"/>
<evidence type="ECO:0000313" key="10">
    <source>
        <dbReference type="EMBL" id="EGD46574.1"/>
    </source>
</evidence>
<reference evidence="10" key="1">
    <citation type="submission" date="2009-07" db="EMBL/GenBank/DDBJ databases">
        <authorList>
            <consortium name="US DOE Joint Genome Institute (JGI-PGF)"/>
            <person name="Lucas S."/>
            <person name="Copeland A."/>
            <person name="Lapidus A."/>
            <person name="Glavina del Rio T."/>
            <person name="Tice H."/>
            <person name="Bruce D."/>
            <person name="Goodwin L."/>
            <person name="Pitluck S."/>
            <person name="Larimer F."/>
            <person name="Land M.L."/>
            <person name="Mouttaki H."/>
            <person name="He Z."/>
            <person name="Zhou J."/>
            <person name="Hemme C.L."/>
        </authorList>
    </citation>
    <scope>NUCLEOTIDE SEQUENCE [LARGE SCALE GENOMIC DNA]</scope>
    <source>
        <strain evidence="10">DSM 2782</strain>
    </source>
</reference>
<dbReference type="PANTHER" id="PTHR33693:SF1">
    <property type="entry name" value="TYPE-4 URACIL-DNA GLYCOSYLASE"/>
    <property type="match status" value="1"/>
</dbReference>
<dbReference type="GO" id="GO:0046872">
    <property type="term" value="F:metal ion binding"/>
    <property type="evidence" value="ECO:0007669"/>
    <property type="project" value="UniProtKB-KW"/>
</dbReference>
<evidence type="ECO:0000256" key="6">
    <source>
        <dbReference type="ARBA" id="ARBA00023014"/>
    </source>
</evidence>
<sequence>MVKNEMQNSLEQLCCQYVQEFKHKEIVLGHGCIDSPVVIIGEAPGKDEVKQGKPFVGAAGKNLNEFIEVLEISRDDLYITNAIKYRLGRLNPKTDRIVNRPATMKDIKENQIWLHKEIHLIKPHIIVTLGNVPLKAITSNFGISIGDMHGKLHECNLSGKVYKLFPLYHPASIIYNRALKAVYKQDMIMLKQEVNKLELNLSKKELALDKGANNKEKYT</sequence>
<evidence type="ECO:0000256" key="2">
    <source>
        <dbReference type="ARBA" id="ARBA00022723"/>
    </source>
</evidence>
<feature type="coiled-coil region" evidence="8">
    <location>
        <begin position="180"/>
        <end position="207"/>
    </location>
</feature>
<evidence type="ECO:0000256" key="7">
    <source>
        <dbReference type="ARBA" id="ARBA00023204"/>
    </source>
</evidence>
<keyword evidence="5" id="KW-0408">Iron</keyword>
<accession>F1TGK9</accession>
<dbReference type="InterPro" id="IPR005122">
    <property type="entry name" value="Uracil-DNA_glycosylase-like"/>
</dbReference>
<comment type="caution">
    <text evidence="10">The sequence shown here is derived from an EMBL/GenBank/DDBJ whole genome shotgun (WGS) entry which is preliminary data.</text>
</comment>
<evidence type="ECO:0000256" key="3">
    <source>
        <dbReference type="ARBA" id="ARBA00022763"/>
    </source>
</evidence>
<dbReference type="SMART" id="SM00986">
    <property type="entry name" value="UDG"/>
    <property type="match status" value="1"/>
</dbReference>
<keyword evidence="4" id="KW-0378">Hydrolase</keyword>
<organism evidence="10 11">
    <name type="scientific">Ruminiclostridium papyrosolvens DSM 2782</name>
    <dbReference type="NCBI Taxonomy" id="588581"/>
    <lineage>
        <taxon>Bacteria</taxon>
        <taxon>Bacillati</taxon>
        <taxon>Bacillota</taxon>
        <taxon>Clostridia</taxon>
        <taxon>Eubacteriales</taxon>
        <taxon>Oscillospiraceae</taxon>
        <taxon>Ruminiclostridium</taxon>
    </lineage>
</organism>
<dbReference type="GO" id="GO:0006281">
    <property type="term" value="P:DNA repair"/>
    <property type="evidence" value="ECO:0007669"/>
    <property type="project" value="UniProtKB-KW"/>
</dbReference>
<dbReference type="SUPFAM" id="SSF52141">
    <property type="entry name" value="Uracil-DNA glycosylase-like"/>
    <property type="match status" value="1"/>
</dbReference>
<proteinExistence type="predicted"/>
<dbReference type="SMART" id="SM00987">
    <property type="entry name" value="UreE_C"/>
    <property type="match status" value="1"/>
</dbReference>